<evidence type="ECO:0000313" key="4">
    <source>
        <dbReference type="EMBL" id="RSJ22589.1"/>
    </source>
</evidence>
<evidence type="ECO:0000259" key="3">
    <source>
        <dbReference type="Pfam" id="PF20693"/>
    </source>
</evidence>
<feature type="coiled-coil region" evidence="1">
    <location>
        <begin position="444"/>
        <end position="485"/>
    </location>
</feature>
<gene>
    <name evidence="4" type="ORF">D8827_06760</name>
</gene>
<keyword evidence="2" id="KW-1133">Transmembrane helix</keyword>
<feature type="domain" description="YobI-like P-loop NTPase" evidence="3">
    <location>
        <begin position="31"/>
        <end position="75"/>
    </location>
</feature>
<keyword evidence="2" id="KW-0472">Membrane</keyword>
<protein>
    <recommendedName>
        <fullName evidence="3">YobI-like P-loop NTPase domain-containing protein</fullName>
    </recommendedName>
</protein>
<evidence type="ECO:0000256" key="2">
    <source>
        <dbReference type="SAM" id="Phobius"/>
    </source>
</evidence>
<proteinExistence type="predicted"/>
<dbReference type="Proteomes" id="UP000267137">
    <property type="component" value="Unassembled WGS sequence"/>
</dbReference>
<keyword evidence="1" id="KW-0175">Coiled coil</keyword>
<evidence type="ECO:0000313" key="5">
    <source>
        <dbReference type="Proteomes" id="UP000267137"/>
    </source>
</evidence>
<feature type="transmembrane region" description="Helical" evidence="2">
    <location>
        <begin position="216"/>
        <end position="234"/>
    </location>
</feature>
<name>A0AAE8FZ96_STRIT</name>
<feature type="transmembrane region" description="Helical" evidence="2">
    <location>
        <begin position="178"/>
        <end position="196"/>
    </location>
</feature>
<dbReference type="RefSeq" id="WP_125442534.1">
    <property type="nucleotide sequence ID" value="NZ_RJOO01000004.1"/>
</dbReference>
<keyword evidence="2" id="KW-0812">Transmembrane</keyword>
<organism evidence="4 5">
    <name type="scientific">Streptococcus intermedius</name>
    <dbReference type="NCBI Taxonomy" id="1338"/>
    <lineage>
        <taxon>Bacteria</taxon>
        <taxon>Bacillati</taxon>
        <taxon>Bacillota</taxon>
        <taxon>Bacilli</taxon>
        <taxon>Lactobacillales</taxon>
        <taxon>Streptococcaceae</taxon>
        <taxon>Streptococcus</taxon>
        <taxon>Streptococcus anginosus group</taxon>
    </lineage>
</organism>
<dbReference type="Pfam" id="PF20693">
    <property type="entry name" value="YobI-ATPase"/>
    <property type="match status" value="2"/>
</dbReference>
<accession>A0AAE8FZ96</accession>
<sequence>MIDENMEKEKKYKFRSLTSNKNVEIQPVTLQALEYVISDESEPKNVAITGNYGAGKSSVIESFEKRLQNNSSPKIGIKGVIEFFKKFLHDCQSEKKGIRRLIEFLKKTKNKKFIHISLAQYDETIKNEEKGLNNRQINTIEGKIINQLLHQIEPNSIRKSIFKTLDAESRIHPWRNTAYLFSFLLLFLYFFNFNTWVNLIKGVSWLSWTTNVTSRLVALAILFVLLLYGIFYLLKLQRDIGFIKHLSLKSDKIETDIEVFSNENSKVSYFDRYLDDVIYLFKQSKADVIVFEDIERFNDSRIFEKIKELNIVINRKREVCGESKLVFFYLVKDDLFESQERTKFFDFIIPIVPVVTASNSYDQLSEILKGMELYEELDEKFLFNISLYLDDMRLINNICNEYLTYKESLSTLKLDPEKVFSMIVYKNIFPKDFSLLQKNQGYLYELLHSKDEQLEERKNELSKKIQLLEEEIENAQTEHLRDEVELYGINFQIPEGKAVIKVNGKTQAEFSSYHEFIIELLKEDSKIISFENFYDAYQNQYRFEENLDSVCPNRNSSEFLERLKNIKNKQELSSLKEKLKSLQNAFYKLDEFRLSDIYESTDQVEDIDSKYSQSMKENPQFNIISFLIRNGYIDETYQDYLTYFYGNTITKEEKEFIVNVISGRDGNYDISLTNINEIVNRLELKEYKYGYVLNYSLFEYLLKCEEENDSDERLNLIFHQETILDFLINFYNTLDRTTLSQGRIYQEEAIKLFLEKWLYYNNYVFNKYVKINTGRYVSPNKNNLILSLMNLVDLSDIPEKTKVLIAEYISDNQQLLFASQNYKISQFTQNLSNIDIKFKEYIYRDDIYDKRILDYTYQNNLYLISKANIRFFVDFYSKKDVSEDEFVHKNFELLNTNIELKPLLDYCLSSEEKLVQYVNLYIKLSSGKMDDHPSYIERLLNHDILFQNRDAENEVITLAEAIFNSIPKFSIDYTVDKFKELSDENKLELINYLVLKQTAKVNSEVVLIYFNNAKLIDNYLIDFINHDPSFKLKKNIFLQLDKNLQDVFSTQIVSANNLELSIYKSMLKVINTYYEDFDISGLPDDRLEVLIDLKIIKFNATNLEFIRNEYPSMNYYFISRNIKKYIEIEEDVHDEAELNDLLKYSELDDSYKLQIIDLLDYVCLKDQKFSIELITHILDSKFDINDFSYIISSDYYDNADESIKNKIRELAKEHWDKLINLDSSEISISLCEWLLGLDDIDDSERKSLLKDNLLSNPEMSKYRLSLLGDNLDLFELWEIMDTLSDSDIYAEWVVTFDKLNQNEDRGHKGNQSVVVPNSEFNIKLLDYLKEKELVSKKSRSHSRGMTLYGFRSGQIEYE</sequence>
<comment type="caution">
    <text evidence="4">The sequence shown here is derived from an EMBL/GenBank/DDBJ whole genome shotgun (WGS) entry which is preliminary data.</text>
</comment>
<evidence type="ECO:0000256" key="1">
    <source>
        <dbReference type="SAM" id="Coils"/>
    </source>
</evidence>
<feature type="domain" description="YobI-like P-loop NTPase" evidence="3">
    <location>
        <begin position="103"/>
        <end position="444"/>
    </location>
</feature>
<reference evidence="4 5" key="1">
    <citation type="submission" date="2018-11" db="EMBL/GenBank/DDBJ databases">
        <title>Species Designations Belie Phenotypic and Genotypic Heterogeneity in Oral Streptococci.</title>
        <authorList>
            <person name="Velsko I."/>
        </authorList>
    </citation>
    <scope>NUCLEOTIDE SEQUENCE [LARGE SCALE GENOMIC DNA]</scope>
    <source>
        <strain evidence="4 5">KLC02</strain>
    </source>
</reference>
<dbReference type="InterPro" id="IPR048428">
    <property type="entry name" value="YobI-NTPase"/>
</dbReference>
<dbReference type="EMBL" id="RJOO01000004">
    <property type="protein sequence ID" value="RSJ22589.1"/>
    <property type="molecule type" value="Genomic_DNA"/>
</dbReference>